<dbReference type="RefSeq" id="WP_218590344.1">
    <property type="nucleotide sequence ID" value="NZ_JADQDE010000035.1"/>
</dbReference>
<comment type="caution">
    <text evidence="2">The sequence shown here is derived from an EMBL/GenBank/DDBJ whole genome shotgun (WGS) entry which is preliminary data.</text>
</comment>
<sequence>MTTPFTVLGRRIVRRDGPAKVRGEALYTADLAFTGLLHAAFVYAGRPHARILSIDTGAAAALPGVHAVLTAADAPPVRYGMFVKDRTLFATDVVRFEAEIIAAVAADTAEHAAAAAAAVHVVYEDLAPTIDVEAALDPAAQPVHAGWAGYATTAGVERGPNDCGHMTSVKGDVEAGFAAAELTLTETYTSDMVHAVPIEPHAVVAQWQGSAVTIWSTSQVPFPARAGVAETLQIPQSDIRVIVPHLGGGFGGKCDFHFEAHVALLARATRRPVRLVFSRREEFLATDKVRHATRIELTTGVRRDGTITARRARLVLDSGAYCGDALFATEIGLMMVAGPYRIPHLHAEVHTVYTNRTPAGSVRAPGGPQTCWAVEQHTDELAAMVGLDPVEFRRRNLVRTGDTGQTGQRFVSTSAVECLDRAVELATRSGHTGPDEGLGIAVGWWFSLSVPSGAYLKLNPDGTGTIITGAQENGSGSVMGLPLLAAEELGMAPESFSVLYQDTDSGPFDIGSAGSQTTFNNGRAVVEAAREVRDKLLDLAAERLEIDRSDLELAEGRVRVRGLPDRSLSIAELANWSQLIGSGSGTPPPLPEHDVSGCGGRLGYSAFSAPSFFCNVARVRVDPDTGVTTVPEVVAVHEFGRVLNPIGTEGQVEGGVVQAMGMALLEGSKYAGGHQLNPGLLGYKLVTTADAPRIVSEFLDDPVDQGGPYGAKAVGEPTVVGTTAAIGNAIAAATGRRVRTLPMTAERVWAVLQDPERGRGAVPEAGHHHG</sequence>
<dbReference type="InterPro" id="IPR008274">
    <property type="entry name" value="AldOxase/xan_DH_MoCoBD1"/>
</dbReference>
<gene>
    <name evidence="2" type="ORF">I4I82_21505</name>
</gene>
<reference evidence="2 3" key="1">
    <citation type="submission" date="2020-11" db="EMBL/GenBank/DDBJ databases">
        <title>Pseudonocardia abyssalis sp. nov. and Pseudonocardia oceani sp. nov., description and phylogenomic analysis of two novel actinomycetes isolated from the deep Southern Ocean.</title>
        <authorList>
            <person name="Parra J."/>
        </authorList>
    </citation>
    <scope>NUCLEOTIDE SEQUENCE [LARGE SCALE GENOMIC DNA]</scope>
    <source>
        <strain evidence="3">KRD185</strain>
    </source>
</reference>
<name>A0ABS6UDB0_9PSEU</name>
<dbReference type="PANTHER" id="PTHR11908:SF157">
    <property type="entry name" value="XANTHINE DEHYDROGENASE SUBUNIT D-RELATED"/>
    <property type="match status" value="1"/>
</dbReference>
<organism evidence="2 3">
    <name type="scientific">Pseudonocardia oceani</name>
    <dbReference type="NCBI Taxonomy" id="2792013"/>
    <lineage>
        <taxon>Bacteria</taxon>
        <taxon>Bacillati</taxon>
        <taxon>Actinomycetota</taxon>
        <taxon>Actinomycetes</taxon>
        <taxon>Pseudonocardiales</taxon>
        <taxon>Pseudonocardiaceae</taxon>
        <taxon>Pseudonocardia</taxon>
    </lineage>
</organism>
<evidence type="ECO:0000313" key="2">
    <source>
        <dbReference type="EMBL" id="MBW0130238.1"/>
    </source>
</evidence>
<accession>A0ABS6UDB0</accession>
<dbReference type="Pfam" id="PF01315">
    <property type="entry name" value="Ald_Xan_dh_C"/>
    <property type="match status" value="1"/>
</dbReference>
<evidence type="ECO:0000259" key="1">
    <source>
        <dbReference type="SMART" id="SM01008"/>
    </source>
</evidence>
<protein>
    <submittedName>
        <fullName evidence="2">Xanthine dehydrogenase family protein</fullName>
    </submittedName>
</protein>
<dbReference type="InterPro" id="IPR000674">
    <property type="entry name" value="Ald_Oxase/Xan_DH_a/b"/>
</dbReference>
<evidence type="ECO:0000313" key="3">
    <source>
        <dbReference type="Proteomes" id="UP000694300"/>
    </source>
</evidence>
<keyword evidence="3" id="KW-1185">Reference proteome</keyword>
<dbReference type="EMBL" id="JADQDF010000001">
    <property type="protein sequence ID" value="MBW0130238.1"/>
    <property type="molecule type" value="Genomic_DNA"/>
</dbReference>
<dbReference type="InterPro" id="IPR016208">
    <property type="entry name" value="Ald_Oxase/xanthine_DH-like"/>
</dbReference>
<dbReference type="PANTHER" id="PTHR11908">
    <property type="entry name" value="XANTHINE DEHYDROGENASE"/>
    <property type="match status" value="1"/>
</dbReference>
<feature type="domain" description="Aldehyde oxidase/xanthine dehydrogenase a/b hammerhead" evidence="1">
    <location>
        <begin position="22"/>
        <end position="127"/>
    </location>
</feature>
<dbReference type="InterPro" id="IPR046867">
    <property type="entry name" value="AldOxase/xan_DH_MoCoBD2"/>
</dbReference>
<dbReference type="Proteomes" id="UP000694300">
    <property type="component" value="Unassembled WGS sequence"/>
</dbReference>
<dbReference type="Pfam" id="PF02738">
    <property type="entry name" value="MoCoBD_1"/>
    <property type="match status" value="1"/>
</dbReference>
<dbReference type="Pfam" id="PF20256">
    <property type="entry name" value="MoCoBD_2"/>
    <property type="match status" value="1"/>
</dbReference>
<proteinExistence type="predicted"/>
<dbReference type="SMART" id="SM01008">
    <property type="entry name" value="Ald_Xan_dh_C"/>
    <property type="match status" value="1"/>
</dbReference>